<evidence type="ECO:0000313" key="2">
    <source>
        <dbReference type="EMBL" id="QJA83314.1"/>
    </source>
</evidence>
<name>A0A6M3J602_9ZZZZ</name>
<proteinExistence type="predicted"/>
<reference evidence="1" key="1">
    <citation type="submission" date="2020-03" db="EMBL/GenBank/DDBJ databases">
        <title>The deep terrestrial virosphere.</title>
        <authorList>
            <person name="Holmfeldt K."/>
            <person name="Nilsson E."/>
            <person name="Simone D."/>
            <person name="Lopez-Fernandez M."/>
            <person name="Wu X."/>
            <person name="de Brujin I."/>
            <person name="Lundin D."/>
            <person name="Andersson A."/>
            <person name="Bertilsson S."/>
            <person name="Dopson M."/>
        </authorList>
    </citation>
    <scope>NUCLEOTIDE SEQUENCE</scope>
    <source>
        <strain evidence="2">MM415A00294</strain>
        <strain evidence="1">MM415B00522</strain>
    </source>
</reference>
<dbReference type="EMBL" id="MT142508">
    <property type="protein sequence ID" value="QJA83314.1"/>
    <property type="molecule type" value="Genomic_DNA"/>
</dbReference>
<sequence>MAGQRTRMLMGATVNGYPVMSELEGFTPPDVKKVMEEVQGGRFVPGEIWVGLEKMNYELKIGGLIGALAKAYGLQQGEICQIDVKTSERDEDGKDYAVHYSLSGQLTGIKEDELKGKSKAGLATLSGTCTAYKKTENGTVLYDINVKTQVIDLGRGDVMASHRRNVGI</sequence>
<protein>
    <submittedName>
        <fullName evidence="1">Putative tail tube protein</fullName>
    </submittedName>
</protein>
<dbReference type="AlphaFoldDB" id="A0A6M3J602"/>
<dbReference type="InterPro" id="IPR006498">
    <property type="entry name" value="Tail_tube"/>
</dbReference>
<dbReference type="EMBL" id="MT141517">
    <property type="protein sequence ID" value="QJA64302.1"/>
    <property type="molecule type" value="Genomic_DNA"/>
</dbReference>
<gene>
    <name evidence="2" type="ORF">MM415A00294_0012</name>
    <name evidence="1" type="ORF">MM415B00522_0012</name>
</gene>
<accession>A0A6M3J602</accession>
<organism evidence="1">
    <name type="scientific">viral metagenome</name>
    <dbReference type="NCBI Taxonomy" id="1070528"/>
    <lineage>
        <taxon>unclassified sequences</taxon>
        <taxon>metagenomes</taxon>
        <taxon>organismal metagenomes</taxon>
    </lineage>
</organism>
<evidence type="ECO:0000313" key="1">
    <source>
        <dbReference type="EMBL" id="QJA64302.1"/>
    </source>
</evidence>
<dbReference type="Pfam" id="PF04985">
    <property type="entry name" value="Phage_tube"/>
    <property type="match status" value="1"/>
</dbReference>